<dbReference type="RefSeq" id="WP_309389851.1">
    <property type="nucleotide sequence ID" value="NZ_JADBEO010000009.1"/>
</dbReference>
<evidence type="ECO:0000313" key="1">
    <source>
        <dbReference type="EMBL" id="MDR4306186.1"/>
    </source>
</evidence>
<proteinExistence type="predicted"/>
<gene>
    <name evidence="1" type="ORF">IHQ68_06090</name>
</gene>
<accession>A0ABU1DDP8</accession>
<sequence length="90" mass="9509">MVRENAAGAARHNPLSAAEFAAIGDGHIAYVKPILSQELNALFPQAPELEPGLELFALLGADGSPIVVADTREALIESAREHELVTVSLH</sequence>
<dbReference type="Proteomes" id="UP001181622">
    <property type="component" value="Unassembled WGS sequence"/>
</dbReference>
<comment type="caution">
    <text evidence="1">The sequence shown here is derived from an EMBL/GenBank/DDBJ whole genome shotgun (WGS) entry which is preliminary data.</text>
</comment>
<protein>
    <submittedName>
        <fullName evidence="1">DUF1150 domain-containing protein</fullName>
    </submittedName>
</protein>
<dbReference type="InterPro" id="IPR009531">
    <property type="entry name" value="DUF1150"/>
</dbReference>
<dbReference type="Pfam" id="PF06620">
    <property type="entry name" value="DUF1150"/>
    <property type="match status" value="1"/>
</dbReference>
<organism evidence="1 2">
    <name type="scientific">Chelatococcus sambhunathii</name>
    <dbReference type="NCBI Taxonomy" id="363953"/>
    <lineage>
        <taxon>Bacteria</taxon>
        <taxon>Pseudomonadati</taxon>
        <taxon>Pseudomonadota</taxon>
        <taxon>Alphaproteobacteria</taxon>
        <taxon>Hyphomicrobiales</taxon>
        <taxon>Chelatococcaceae</taxon>
        <taxon>Chelatococcus</taxon>
    </lineage>
</organism>
<dbReference type="EMBL" id="JADBEO010000009">
    <property type="protein sequence ID" value="MDR4306186.1"/>
    <property type="molecule type" value="Genomic_DNA"/>
</dbReference>
<keyword evidence="2" id="KW-1185">Reference proteome</keyword>
<name>A0ABU1DDP8_9HYPH</name>
<reference evidence="1" key="1">
    <citation type="submission" date="2020-10" db="EMBL/GenBank/DDBJ databases">
        <authorList>
            <person name="Abbas A."/>
            <person name="Razzaq R."/>
            <person name="Waqas M."/>
            <person name="Abbas N."/>
            <person name="Nielsen T.K."/>
            <person name="Hansen L.H."/>
            <person name="Hussain S."/>
            <person name="Shahid M."/>
        </authorList>
    </citation>
    <scope>NUCLEOTIDE SEQUENCE</scope>
    <source>
        <strain evidence="1">S14</strain>
    </source>
</reference>
<evidence type="ECO:0000313" key="2">
    <source>
        <dbReference type="Proteomes" id="UP001181622"/>
    </source>
</evidence>